<organism evidence="2 3">
    <name type="scientific">Panicum virgatum</name>
    <name type="common">Blackwell switchgrass</name>
    <dbReference type="NCBI Taxonomy" id="38727"/>
    <lineage>
        <taxon>Eukaryota</taxon>
        <taxon>Viridiplantae</taxon>
        <taxon>Streptophyta</taxon>
        <taxon>Embryophyta</taxon>
        <taxon>Tracheophyta</taxon>
        <taxon>Spermatophyta</taxon>
        <taxon>Magnoliopsida</taxon>
        <taxon>Liliopsida</taxon>
        <taxon>Poales</taxon>
        <taxon>Poaceae</taxon>
        <taxon>PACMAD clade</taxon>
        <taxon>Panicoideae</taxon>
        <taxon>Panicodae</taxon>
        <taxon>Paniceae</taxon>
        <taxon>Panicinae</taxon>
        <taxon>Panicum</taxon>
        <taxon>Panicum sect. Hiantes</taxon>
    </lineage>
</organism>
<protein>
    <submittedName>
        <fullName evidence="2">Uncharacterized protein</fullName>
    </submittedName>
</protein>
<name>A0A8T0PPI0_PANVG</name>
<dbReference type="AlphaFoldDB" id="A0A8T0PPI0"/>
<evidence type="ECO:0000313" key="3">
    <source>
        <dbReference type="Proteomes" id="UP000823388"/>
    </source>
</evidence>
<comment type="caution">
    <text evidence="2">The sequence shown here is derived from an EMBL/GenBank/DDBJ whole genome shotgun (WGS) entry which is preliminary data.</text>
</comment>
<accession>A0A8T0PPI0</accession>
<dbReference type="EMBL" id="CM029051">
    <property type="protein sequence ID" value="KAG2562162.1"/>
    <property type="molecule type" value="Genomic_DNA"/>
</dbReference>
<evidence type="ECO:0000256" key="1">
    <source>
        <dbReference type="SAM" id="MobiDB-lite"/>
    </source>
</evidence>
<feature type="compositionally biased region" description="Basic residues" evidence="1">
    <location>
        <begin position="205"/>
        <end position="224"/>
    </location>
</feature>
<feature type="compositionally biased region" description="Basic and acidic residues" evidence="1">
    <location>
        <begin position="257"/>
        <end position="266"/>
    </location>
</feature>
<gene>
    <name evidence="2" type="ORF">PVAP13_8KG331801</name>
</gene>
<keyword evidence="3" id="KW-1185">Reference proteome</keyword>
<reference evidence="2" key="1">
    <citation type="submission" date="2020-05" db="EMBL/GenBank/DDBJ databases">
        <title>WGS assembly of Panicum virgatum.</title>
        <authorList>
            <person name="Lovell J.T."/>
            <person name="Jenkins J."/>
            <person name="Shu S."/>
            <person name="Juenger T.E."/>
            <person name="Schmutz J."/>
        </authorList>
    </citation>
    <scope>NUCLEOTIDE SEQUENCE</scope>
    <source>
        <strain evidence="2">AP13</strain>
    </source>
</reference>
<evidence type="ECO:0000313" key="2">
    <source>
        <dbReference type="EMBL" id="KAG2562162.1"/>
    </source>
</evidence>
<feature type="compositionally biased region" description="Basic and acidic residues" evidence="1">
    <location>
        <begin position="230"/>
        <end position="244"/>
    </location>
</feature>
<feature type="region of interest" description="Disordered" evidence="1">
    <location>
        <begin position="170"/>
        <end position="270"/>
    </location>
</feature>
<sequence length="293" mass="30393">MQLGPPGRGQSRDVVAGRIPGEVGLAGGGEGSPREGWYGGLESGARRRWVASRWEVKCGSCNWVLGVGKGTVRGVARALYGGGESERGGVDGGRERVKALQVRAMVPGVCHHRNSATRGTGIRGAGLALAWPARLDGAACGRVHTARRSDGQGSGSGVIVSAAVACAGGAPRGAGPSWRHGDGKGRGSWGAAAAQHGRSCGAARQRSRVGCRPGRARAHARRPAHGSSRAAEEGGRGARLRAEESLGTGVTQPVGRQWREGEREKGGVGPGQKWSTLLKLKFLQQFELHSKKF</sequence>
<proteinExistence type="predicted"/>
<dbReference type="Proteomes" id="UP000823388">
    <property type="component" value="Chromosome 8K"/>
</dbReference>